<feature type="non-terminal residue" evidence="3">
    <location>
        <position position="1040"/>
    </location>
</feature>
<comment type="caution">
    <text evidence="3">The sequence shown here is derived from an EMBL/GenBank/DDBJ whole genome shotgun (WGS) entry which is preliminary data.</text>
</comment>
<evidence type="ECO:0000256" key="1">
    <source>
        <dbReference type="SAM" id="MobiDB-lite"/>
    </source>
</evidence>
<gene>
    <name evidence="3" type="ORF">PLOB_00021904</name>
</gene>
<dbReference type="Proteomes" id="UP001159405">
    <property type="component" value="Unassembled WGS sequence"/>
</dbReference>
<name>A0ABN8RMD5_9CNID</name>
<feature type="non-terminal residue" evidence="3">
    <location>
        <position position="1"/>
    </location>
</feature>
<reference evidence="3 4" key="1">
    <citation type="submission" date="2022-05" db="EMBL/GenBank/DDBJ databases">
        <authorList>
            <consortium name="Genoscope - CEA"/>
            <person name="William W."/>
        </authorList>
    </citation>
    <scope>NUCLEOTIDE SEQUENCE [LARGE SCALE GENOMIC DNA]</scope>
</reference>
<dbReference type="EMBL" id="CALNXK010000257">
    <property type="protein sequence ID" value="CAH3179477.1"/>
    <property type="molecule type" value="Genomic_DNA"/>
</dbReference>
<accession>A0ABN8RMD5</accession>
<feature type="compositionally biased region" description="Polar residues" evidence="1">
    <location>
        <begin position="11"/>
        <end position="22"/>
    </location>
</feature>
<protein>
    <recommendedName>
        <fullName evidence="2">DUF6589 domain-containing protein</fullName>
    </recommendedName>
</protein>
<evidence type="ECO:0000313" key="4">
    <source>
        <dbReference type="Proteomes" id="UP001159405"/>
    </source>
</evidence>
<feature type="compositionally biased region" description="Basic and acidic residues" evidence="1">
    <location>
        <begin position="1"/>
        <end position="10"/>
    </location>
</feature>
<feature type="region of interest" description="Disordered" evidence="1">
    <location>
        <begin position="1019"/>
        <end position="1040"/>
    </location>
</feature>
<evidence type="ECO:0000259" key="2">
    <source>
        <dbReference type="Pfam" id="PF20231"/>
    </source>
</evidence>
<dbReference type="InterPro" id="IPR046496">
    <property type="entry name" value="DUF6589"/>
</dbReference>
<evidence type="ECO:0000313" key="3">
    <source>
        <dbReference type="EMBL" id="CAH3179477.1"/>
    </source>
</evidence>
<feature type="domain" description="DUF6589" evidence="2">
    <location>
        <begin position="340"/>
        <end position="954"/>
    </location>
</feature>
<sequence>ELREAKRGKADTTTQRGSSSSVYMRKSLQMGPGITPTLPGRDSDEAPVQKQVRILPKPLQPAPVVEPSQEVPILAKTGLRNCELSSRIRTMGPEESEEIIAAANTSNSYILAEAVMKIPSLRNAVKGLYLKLVDEQCSRLCLRTTAEPSVLRVPSAQHKNLVEFKWEAILKEMEERAPDVLDFLVAMAIPKLKGNDGRQVIPLCTAYGILMNVRCRELSLVQKINAVVLAVGNATKRTFERMNKSCIAQSRESLRNIMDSLGSNLASVVKANVESGQDLRVVFDNLDFRILANIILRNHRNSDMHWIAHYVTFERVSSRHLDDSKPIVSDIKDFDNINYLMSKDELEWQRNDYIILVARVLLEFFPSLGPLRDVVPSHILHRYSSQMAGKSCVVGLPVVPFNQSKVGDVCQYLQWLEDFFSKVFTTQDESPAADSSASQNQHAASSEMVLEKIRVPLAGDLLGRERVTSAKKTRLGCDSSVERFDNIVECPALWHAKQSFLSYVWEQLYNNTSIGGRDIGTLYHLRQHFRLVNVSNKVQKNYKSAESLMLSTTKAYLCSAFMKWAGLQTLDDKPVNLPKLPSETDSAEVKKDFLHKHIGKFVDEFVLVEFDVERAWKEASQECQEQQRTPLSAAVLTSQSLGSFQQPLLQPRNSVNTVSQQTIAVQQPLLQPRVAVNTVSQQTGKYIQHKLVSVCNVTAQIDFFLSLPFNFLLQGQVVVLVQSVEGQSSYDVLAVGKVSGVATSDLVPVLVAFVQPKAAHLLSVGQVVLWPKTLVAVYGEQAQKEPVPAEIISPVSSIPTSSTEDRRMNYGLQVLQLGVFLMQLNDTEAEGDGERSLRNWKMLMLYFRSRTQGMKYAFESMRFITFVKGLYSERMAHRILHGQFVNAKGGKGNNYANDLKMEHIVRNDKGILKGMCGNKTLKAVQRSTASSFLLNEIVKQYDKVSNIAPESTSHTHACTCDDVREMINIISGQKTFDFQPGRNINSFPSISKSPLDQLDVFALHAWLTRHKKRLAANPYSCDDSGCEDDDQESADEEEEE</sequence>
<keyword evidence="4" id="KW-1185">Reference proteome</keyword>
<proteinExistence type="predicted"/>
<feature type="compositionally biased region" description="Acidic residues" evidence="1">
    <location>
        <begin position="1024"/>
        <end position="1040"/>
    </location>
</feature>
<feature type="region of interest" description="Disordered" evidence="1">
    <location>
        <begin position="1"/>
        <end position="46"/>
    </location>
</feature>
<organism evidence="3 4">
    <name type="scientific">Porites lobata</name>
    <dbReference type="NCBI Taxonomy" id="104759"/>
    <lineage>
        <taxon>Eukaryota</taxon>
        <taxon>Metazoa</taxon>
        <taxon>Cnidaria</taxon>
        <taxon>Anthozoa</taxon>
        <taxon>Hexacorallia</taxon>
        <taxon>Scleractinia</taxon>
        <taxon>Fungiina</taxon>
        <taxon>Poritidae</taxon>
        <taxon>Porites</taxon>
    </lineage>
</organism>
<dbReference type="Pfam" id="PF20231">
    <property type="entry name" value="DUF6589"/>
    <property type="match status" value="1"/>
</dbReference>